<feature type="domain" description="Porin" evidence="12">
    <location>
        <begin position="119"/>
        <end position="501"/>
    </location>
</feature>
<organism evidence="13 16">
    <name type="scientific">Bradyrhizobium guangdongense</name>
    <dbReference type="NCBI Taxonomy" id="1325090"/>
    <lineage>
        <taxon>Bacteria</taxon>
        <taxon>Pseudomonadati</taxon>
        <taxon>Pseudomonadota</taxon>
        <taxon>Alphaproteobacteria</taxon>
        <taxon>Hyphomicrobiales</taxon>
        <taxon>Nitrobacteraceae</taxon>
        <taxon>Bradyrhizobium</taxon>
    </lineage>
</organism>
<keyword evidence="3" id="KW-0813">Transport</keyword>
<dbReference type="GO" id="GO:0006811">
    <property type="term" value="P:monoatomic ion transport"/>
    <property type="evidence" value="ECO:0007669"/>
    <property type="project" value="UniProtKB-KW"/>
</dbReference>
<reference evidence="13" key="3">
    <citation type="submission" date="2022-12" db="EMBL/GenBank/DDBJ databases">
        <authorList>
            <person name="Sun Q."/>
            <person name="Zhou Y."/>
        </authorList>
    </citation>
    <scope>NUCLEOTIDE SEQUENCE</scope>
    <source>
        <strain evidence="13">CGMCC 1.15034</strain>
    </source>
</reference>
<keyword evidence="6" id="KW-0732">Signal</keyword>
<evidence type="ECO:0000256" key="11">
    <source>
        <dbReference type="SAM" id="Coils"/>
    </source>
</evidence>
<keyword evidence="9" id="KW-0472">Membrane</keyword>
<dbReference type="CDD" id="cd00342">
    <property type="entry name" value="gram_neg_porins"/>
    <property type="match status" value="1"/>
</dbReference>
<sequence>MRKAFLLGTGFAALCATTMSHPLRAATIDDVVARLDALERSNAKLARENAQLRDRVNHMGTPRAAATAVVPASPKGNPVLHAAVAPSPAPVPEHTVVSIGGAPLYSKAPGSNPFIDNTTVTLYGHVDLSGDIFNPGVYDQGTKFGVSSNLTYFGVRARHNLDPYGYPGWAAIAQFESLVEVAAVPTERAAFGTRDSFLGMESPWGTIKAGKADTPYKRATSKFDPFSATLGDYNSIMGNTGGDLRAEFDWRASHAIWYESPIWNGFQAAVMVSPGQNTARDNSDYALGDFNCPGTSSRGSGSGFPATSPPQGCTDGSYGNLYSASLTYNQAGFTGIAAYELHESTNRTGDEGAVLLTNGTTFTVPAGAVGIANEWAAKVGAGYKFNDMIGTLQLYGIYEVLRREHTVAAFNERARDGYFLSATQTVDKWDVSASWAHANASPGSPGTGTNNTYTVAAPAPAGTADFALNSVDSSADQYAIGVKYHFSPFVSWYMVGSYLRNGPGAHYCLGVSGHGYGVCGRDANNNVVAGNKAEAVTTGMTFDF</sequence>
<dbReference type="RefSeq" id="WP_128967121.1">
    <property type="nucleotide sequence ID" value="NZ_BMHC01000002.1"/>
</dbReference>
<evidence type="ECO:0000313" key="16">
    <source>
        <dbReference type="Proteomes" id="UP000625079"/>
    </source>
</evidence>
<comment type="subunit">
    <text evidence="2">Homotrimer.</text>
</comment>
<dbReference type="SUPFAM" id="SSF56935">
    <property type="entry name" value="Porins"/>
    <property type="match status" value="1"/>
</dbReference>
<evidence type="ECO:0000256" key="6">
    <source>
        <dbReference type="ARBA" id="ARBA00022729"/>
    </source>
</evidence>
<comment type="subcellular location">
    <subcellularLocation>
        <location evidence="1">Cell outer membrane</location>
        <topology evidence="1">Multi-pass membrane protein</topology>
    </subcellularLocation>
</comment>
<evidence type="ECO:0000256" key="8">
    <source>
        <dbReference type="ARBA" id="ARBA00023114"/>
    </source>
</evidence>
<reference evidence="14 15" key="2">
    <citation type="submission" date="2018-06" db="EMBL/GenBank/DDBJ databases">
        <title>Comparative genomics of rhizobia nodulating Arachis hypogaea in China.</title>
        <authorList>
            <person name="Li Y."/>
        </authorList>
    </citation>
    <scope>NUCLEOTIDE SEQUENCE [LARGE SCALE GENOMIC DNA]</scope>
    <source>
        <strain evidence="14 15">CCBAU 51658</strain>
    </source>
</reference>
<dbReference type="OrthoDB" id="8173690at2"/>
<evidence type="ECO:0000256" key="2">
    <source>
        <dbReference type="ARBA" id="ARBA00011233"/>
    </source>
</evidence>
<evidence type="ECO:0000256" key="4">
    <source>
        <dbReference type="ARBA" id="ARBA00022452"/>
    </source>
</evidence>
<dbReference type="EMBL" id="BMHC01000002">
    <property type="protein sequence ID" value="GGI22390.1"/>
    <property type="molecule type" value="Genomic_DNA"/>
</dbReference>
<keyword evidence="15" id="KW-1185">Reference proteome</keyword>
<dbReference type="PANTHER" id="PTHR34501">
    <property type="entry name" value="PROTEIN YDDL-RELATED"/>
    <property type="match status" value="1"/>
</dbReference>
<dbReference type="Proteomes" id="UP000593880">
    <property type="component" value="Chromosome"/>
</dbReference>
<keyword evidence="11" id="KW-0175">Coiled coil</keyword>
<dbReference type="InterPro" id="IPR050298">
    <property type="entry name" value="Gram-neg_bact_OMP"/>
</dbReference>
<evidence type="ECO:0000256" key="5">
    <source>
        <dbReference type="ARBA" id="ARBA00022692"/>
    </source>
</evidence>
<evidence type="ECO:0000313" key="14">
    <source>
        <dbReference type="EMBL" id="QOZ61548.1"/>
    </source>
</evidence>
<dbReference type="PANTHER" id="PTHR34501:SF9">
    <property type="entry name" value="MAJOR OUTER MEMBRANE PROTEIN P.IA"/>
    <property type="match status" value="1"/>
</dbReference>
<evidence type="ECO:0000313" key="13">
    <source>
        <dbReference type="EMBL" id="GGI22390.1"/>
    </source>
</evidence>
<protein>
    <recommendedName>
        <fullName evidence="12">Porin domain-containing protein</fullName>
    </recommendedName>
</protein>
<dbReference type="GO" id="GO:0009279">
    <property type="term" value="C:cell outer membrane"/>
    <property type="evidence" value="ECO:0007669"/>
    <property type="project" value="UniProtKB-SubCell"/>
</dbReference>
<keyword evidence="8" id="KW-0626">Porin</keyword>
<dbReference type="GO" id="GO:0046930">
    <property type="term" value="C:pore complex"/>
    <property type="evidence" value="ECO:0007669"/>
    <property type="project" value="UniProtKB-KW"/>
</dbReference>
<keyword evidence="4" id="KW-1134">Transmembrane beta strand</keyword>
<dbReference type="EMBL" id="CP030057">
    <property type="protein sequence ID" value="QOZ61548.1"/>
    <property type="molecule type" value="Genomic_DNA"/>
</dbReference>
<gene>
    <name evidence="13" type="ORF">GCM10010987_19160</name>
    <name evidence="14" type="ORF">XH86_24550</name>
</gene>
<evidence type="ECO:0000256" key="10">
    <source>
        <dbReference type="ARBA" id="ARBA00023237"/>
    </source>
</evidence>
<dbReference type="InterPro" id="IPR023614">
    <property type="entry name" value="Porin_dom_sf"/>
</dbReference>
<feature type="coiled-coil region" evidence="11">
    <location>
        <begin position="28"/>
        <end position="55"/>
    </location>
</feature>
<proteinExistence type="predicted"/>
<dbReference type="AlphaFoldDB" id="A0A410VA33"/>
<keyword evidence="7" id="KW-0406">Ion transport</keyword>
<dbReference type="InterPro" id="IPR033900">
    <property type="entry name" value="Gram_neg_porin_domain"/>
</dbReference>
<dbReference type="Gene3D" id="2.40.160.10">
    <property type="entry name" value="Porin"/>
    <property type="match status" value="1"/>
</dbReference>
<accession>A0A410VA33</accession>
<evidence type="ECO:0000313" key="15">
    <source>
        <dbReference type="Proteomes" id="UP000593880"/>
    </source>
</evidence>
<keyword evidence="10" id="KW-0998">Cell outer membrane</keyword>
<evidence type="ECO:0000256" key="7">
    <source>
        <dbReference type="ARBA" id="ARBA00023065"/>
    </source>
</evidence>
<dbReference type="GO" id="GO:0015288">
    <property type="term" value="F:porin activity"/>
    <property type="evidence" value="ECO:0007669"/>
    <property type="project" value="UniProtKB-KW"/>
</dbReference>
<evidence type="ECO:0000256" key="1">
    <source>
        <dbReference type="ARBA" id="ARBA00004571"/>
    </source>
</evidence>
<evidence type="ECO:0000256" key="3">
    <source>
        <dbReference type="ARBA" id="ARBA00022448"/>
    </source>
</evidence>
<dbReference type="Proteomes" id="UP000625079">
    <property type="component" value="Unassembled WGS sequence"/>
</dbReference>
<keyword evidence="5" id="KW-0812">Transmembrane</keyword>
<name>A0A410VA33_9BRAD</name>
<reference evidence="13" key="1">
    <citation type="journal article" date="2014" name="Int. J. Syst. Evol. Microbiol.">
        <title>Complete genome sequence of Corynebacterium casei LMG S-19264T (=DSM 44701T), isolated from a smear-ripened cheese.</title>
        <authorList>
            <consortium name="US DOE Joint Genome Institute (JGI-PGF)"/>
            <person name="Walter F."/>
            <person name="Albersmeier A."/>
            <person name="Kalinowski J."/>
            <person name="Ruckert C."/>
        </authorList>
    </citation>
    <scope>NUCLEOTIDE SEQUENCE</scope>
    <source>
        <strain evidence="13">CGMCC 1.15034</strain>
    </source>
</reference>
<evidence type="ECO:0000259" key="12">
    <source>
        <dbReference type="Pfam" id="PF13609"/>
    </source>
</evidence>
<dbReference type="Pfam" id="PF13609">
    <property type="entry name" value="Porin_4"/>
    <property type="match status" value="1"/>
</dbReference>
<evidence type="ECO:0000256" key="9">
    <source>
        <dbReference type="ARBA" id="ARBA00023136"/>
    </source>
</evidence>